<dbReference type="InterPro" id="IPR042128">
    <property type="entry name" value="NuoE_dom"/>
</dbReference>
<comment type="cofactor">
    <cofactor evidence="7">
        <name>[2Fe-2S] cluster</name>
        <dbReference type="ChEBI" id="CHEBI:190135"/>
    </cofactor>
    <text evidence="7">Binds 1 [2Fe-2S] cluster.</text>
</comment>
<feature type="binding site" evidence="7">
    <location>
        <position position="122"/>
    </location>
    <ligand>
        <name>[2Fe-2S] cluster</name>
        <dbReference type="ChEBI" id="CHEBI:190135"/>
    </ligand>
</feature>
<evidence type="ECO:0000256" key="5">
    <source>
        <dbReference type="ARBA" id="ARBA00023014"/>
    </source>
</evidence>
<proteinExistence type="inferred from homology"/>
<feature type="binding site" evidence="7">
    <location>
        <position position="85"/>
    </location>
    <ligand>
        <name>[2Fe-2S] cluster</name>
        <dbReference type="ChEBI" id="CHEBI:190135"/>
    </ligand>
</feature>
<keyword evidence="9" id="KW-1185">Reference proteome</keyword>
<name>A0A1I7EV52_9FIRM</name>
<evidence type="ECO:0000256" key="7">
    <source>
        <dbReference type="PIRSR" id="PIRSR000216-1"/>
    </source>
</evidence>
<dbReference type="EMBL" id="FPBT01000001">
    <property type="protein sequence ID" value="SFU27782.1"/>
    <property type="molecule type" value="Genomic_DNA"/>
</dbReference>
<dbReference type="PIRSF" id="PIRSF000216">
    <property type="entry name" value="NADH_DH_24kDa"/>
    <property type="match status" value="1"/>
</dbReference>
<evidence type="ECO:0000256" key="6">
    <source>
        <dbReference type="ARBA" id="ARBA00034078"/>
    </source>
</evidence>
<evidence type="ECO:0000256" key="1">
    <source>
        <dbReference type="ARBA" id="ARBA00010643"/>
    </source>
</evidence>
<evidence type="ECO:0000313" key="8">
    <source>
        <dbReference type="EMBL" id="SFU27782.1"/>
    </source>
</evidence>
<dbReference type="InterPro" id="IPR002023">
    <property type="entry name" value="NuoE-like"/>
</dbReference>
<dbReference type="InterPro" id="IPR041921">
    <property type="entry name" value="NuoE_N"/>
</dbReference>
<accession>A0A1I7EV52</accession>
<feature type="binding site" evidence="7">
    <location>
        <position position="126"/>
    </location>
    <ligand>
        <name>[2Fe-2S] cluster</name>
        <dbReference type="ChEBI" id="CHEBI:190135"/>
    </ligand>
</feature>
<dbReference type="InterPro" id="IPR028431">
    <property type="entry name" value="NADP_DH_HndA-like"/>
</dbReference>
<dbReference type="CDD" id="cd03064">
    <property type="entry name" value="TRX_Fd_NuoE"/>
    <property type="match status" value="1"/>
</dbReference>
<comment type="cofactor">
    <cofactor evidence="6">
        <name>[2Fe-2S] cluster</name>
        <dbReference type="ChEBI" id="CHEBI:190135"/>
    </cofactor>
</comment>
<keyword evidence="3 7" id="KW-0479">Metal-binding</keyword>
<dbReference type="Gene3D" id="1.10.10.1590">
    <property type="entry name" value="NADH-quinone oxidoreductase subunit E"/>
    <property type="match status" value="1"/>
</dbReference>
<dbReference type="PROSITE" id="PS01099">
    <property type="entry name" value="COMPLEX1_24K"/>
    <property type="match status" value="1"/>
</dbReference>
<keyword evidence="5 7" id="KW-0411">Iron-sulfur</keyword>
<dbReference type="Proteomes" id="UP000198817">
    <property type="component" value="Unassembled WGS sequence"/>
</dbReference>
<gene>
    <name evidence="8" type="ORF">SAMN05216508_10111</name>
</gene>
<dbReference type="STRING" id="155865.SAMN05216515_10211"/>
<dbReference type="PANTHER" id="PTHR43342">
    <property type="entry name" value="NADH-QUINONE OXIDOREDUCTASE, E SUBUNIT"/>
    <property type="match status" value="1"/>
</dbReference>
<keyword evidence="2 7" id="KW-0001">2Fe-2S</keyword>
<reference evidence="8 9" key="1">
    <citation type="submission" date="2016-10" db="EMBL/GenBank/DDBJ databases">
        <authorList>
            <person name="de Groot N.N."/>
        </authorList>
    </citation>
    <scope>NUCLEOTIDE SEQUENCE [LARGE SCALE GENOMIC DNA]</scope>
    <source>
        <strain evidence="8 9">KHGC13</strain>
    </source>
</reference>
<dbReference type="RefSeq" id="WP_090468983.1">
    <property type="nucleotide sequence ID" value="NZ_FOWF01000002.1"/>
</dbReference>
<dbReference type="GO" id="GO:0016491">
    <property type="term" value="F:oxidoreductase activity"/>
    <property type="evidence" value="ECO:0007669"/>
    <property type="project" value="InterPro"/>
</dbReference>
<dbReference type="InterPro" id="IPR036249">
    <property type="entry name" value="Thioredoxin-like_sf"/>
</dbReference>
<evidence type="ECO:0000256" key="4">
    <source>
        <dbReference type="ARBA" id="ARBA00023004"/>
    </source>
</evidence>
<dbReference type="PANTHER" id="PTHR43342:SF1">
    <property type="entry name" value="BIFURCATING [FEFE] HYDROGENASE GAMMA SUBUNIT"/>
    <property type="match status" value="1"/>
</dbReference>
<dbReference type="Gene3D" id="3.40.30.10">
    <property type="entry name" value="Glutaredoxin"/>
    <property type="match status" value="1"/>
</dbReference>
<evidence type="ECO:0000313" key="9">
    <source>
        <dbReference type="Proteomes" id="UP000198817"/>
    </source>
</evidence>
<protein>
    <submittedName>
        <fullName evidence="8">NADH-quinone oxidoreductase subunit E</fullName>
    </submittedName>
</protein>
<organism evidence="8 9">
    <name type="scientific">Eubacterium pyruvativorans</name>
    <dbReference type="NCBI Taxonomy" id="155865"/>
    <lineage>
        <taxon>Bacteria</taxon>
        <taxon>Bacillati</taxon>
        <taxon>Bacillota</taxon>
        <taxon>Clostridia</taxon>
        <taxon>Eubacteriales</taxon>
        <taxon>Eubacteriaceae</taxon>
        <taxon>Eubacterium</taxon>
    </lineage>
</organism>
<dbReference type="SUPFAM" id="SSF52833">
    <property type="entry name" value="Thioredoxin-like"/>
    <property type="match status" value="1"/>
</dbReference>
<evidence type="ECO:0000256" key="2">
    <source>
        <dbReference type="ARBA" id="ARBA00022714"/>
    </source>
</evidence>
<keyword evidence="4 7" id="KW-0408">Iron</keyword>
<dbReference type="GO" id="GO:0046872">
    <property type="term" value="F:metal ion binding"/>
    <property type="evidence" value="ECO:0007669"/>
    <property type="project" value="UniProtKB-KW"/>
</dbReference>
<comment type="similarity">
    <text evidence="1">Belongs to the complex I 24 kDa subunit family.</text>
</comment>
<evidence type="ECO:0000256" key="3">
    <source>
        <dbReference type="ARBA" id="ARBA00022723"/>
    </source>
</evidence>
<dbReference type="OrthoDB" id="9807941at2"/>
<sequence length="160" mass="17627">MLDQTYYEKTDAILSEFPPEEKSLIPIIQEIQEAFTYVPPEILGYVAGKIGISEAKAYSVASFYENFSFEPKGKYVIRVCDGTACHVRKSTPILEALQSTLGLSKRKHTTDDLLFTVETVSCLGACGLAPAITINGEVHSKMTPEKMMDLLEGLKGEEAE</sequence>
<dbReference type="AlphaFoldDB" id="A0A1I7EV52"/>
<dbReference type="Pfam" id="PF01257">
    <property type="entry name" value="2Fe-2S_thioredx"/>
    <property type="match status" value="1"/>
</dbReference>
<dbReference type="GO" id="GO:0051537">
    <property type="term" value="F:2 iron, 2 sulfur cluster binding"/>
    <property type="evidence" value="ECO:0007669"/>
    <property type="project" value="UniProtKB-KW"/>
</dbReference>
<feature type="binding site" evidence="7">
    <location>
        <position position="80"/>
    </location>
    <ligand>
        <name>[2Fe-2S] cluster</name>
        <dbReference type="ChEBI" id="CHEBI:190135"/>
    </ligand>
</feature>